<reference evidence="2" key="1">
    <citation type="submission" date="2022-07" db="EMBL/GenBank/DDBJ databases">
        <authorList>
            <person name="Trinca V."/>
            <person name="Uliana J.V.C."/>
            <person name="Torres T.T."/>
            <person name="Ward R.J."/>
            <person name="Monesi N."/>
        </authorList>
    </citation>
    <scope>NUCLEOTIDE SEQUENCE</scope>
    <source>
        <strain evidence="2">HSMRA1968</strain>
        <tissue evidence="2">Whole embryos</tissue>
    </source>
</reference>
<organism evidence="2 3">
    <name type="scientific">Pseudolycoriella hygida</name>
    <dbReference type="NCBI Taxonomy" id="35572"/>
    <lineage>
        <taxon>Eukaryota</taxon>
        <taxon>Metazoa</taxon>
        <taxon>Ecdysozoa</taxon>
        <taxon>Arthropoda</taxon>
        <taxon>Hexapoda</taxon>
        <taxon>Insecta</taxon>
        <taxon>Pterygota</taxon>
        <taxon>Neoptera</taxon>
        <taxon>Endopterygota</taxon>
        <taxon>Diptera</taxon>
        <taxon>Nematocera</taxon>
        <taxon>Sciaroidea</taxon>
        <taxon>Sciaridae</taxon>
        <taxon>Pseudolycoriella</taxon>
    </lineage>
</organism>
<dbReference type="OrthoDB" id="8046612at2759"/>
<feature type="compositionally biased region" description="Basic residues" evidence="1">
    <location>
        <begin position="202"/>
        <end position="211"/>
    </location>
</feature>
<feature type="compositionally biased region" description="Basic and acidic residues" evidence="1">
    <location>
        <begin position="51"/>
        <end position="61"/>
    </location>
</feature>
<feature type="region of interest" description="Disordered" evidence="1">
    <location>
        <begin position="51"/>
        <end position="77"/>
    </location>
</feature>
<feature type="compositionally biased region" description="Basic residues" evidence="1">
    <location>
        <begin position="325"/>
        <end position="334"/>
    </location>
</feature>
<feature type="region of interest" description="Disordered" evidence="1">
    <location>
        <begin position="196"/>
        <end position="223"/>
    </location>
</feature>
<name>A0A9Q0S201_9DIPT</name>
<keyword evidence="3" id="KW-1185">Reference proteome</keyword>
<accession>A0A9Q0S201</accession>
<protein>
    <recommendedName>
        <fullName evidence="4">Coiled-coil domain-containing protein 181</fullName>
    </recommendedName>
</protein>
<evidence type="ECO:0000313" key="2">
    <source>
        <dbReference type="EMBL" id="KAJ6641053.1"/>
    </source>
</evidence>
<dbReference type="AlphaFoldDB" id="A0A9Q0S201"/>
<comment type="caution">
    <text evidence="2">The sequence shown here is derived from an EMBL/GenBank/DDBJ whole genome shotgun (WGS) entry which is preliminary data.</text>
</comment>
<dbReference type="Proteomes" id="UP001151699">
    <property type="component" value="Chromosome B"/>
</dbReference>
<dbReference type="EMBL" id="WJQU01000002">
    <property type="protein sequence ID" value="KAJ6641053.1"/>
    <property type="molecule type" value="Genomic_DNA"/>
</dbReference>
<evidence type="ECO:0000256" key="1">
    <source>
        <dbReference type="SAM" id="MobiDB-lite"/>
    </source>
</evidence>
<gene>
    <name evidence="2" type="ORF">Bhyg_05986</name>
</gene>
<feature type="region of interest" description="Disordered" evidence="1">
    <location>
        <begin position="312"/>
        <end position="334"/>
    </location>
</feature>
<feature type="compositionally biased region" description="Acidic residues" evidence="1">
    <location>
        <begin position="62"/>
        <end position="77"/>
    </location>
</feature>
<proteinExistence type="predicted"/>
<feature type="region of interest" description="Disordered" evidence="1">
    <location>
        <begin position="138"/>
        <end position="157"/>
    </location>
</feature>
<sequence>MYQHEESDEDDYEGYFLKPVNGYNIADRIKSANKELFEGDSSVQSGDFTETLRRVSFRPEPDYEPSEAELDEASSCDEEDIAVINQVLDKREEIVVFEELEVEIKGTENHKQTRMSNGDSATADEDIEEICEEINNVDISASDESQIPNEKEESCDVVEPVEQTQLLDNEDVVSSRVTDDLSNLKNEINRKPNLKFTSVKPTNHHHHHHNNRPNSSVHTKKSSESQFLKIQLNFKPCCEYKYLENERLPRYCGYISQYGLSKEQLEMKEKRKERLKERQSDRTAKQLQEEALKSEVNEEAFARWLQNKMRNSRSMTRNMYDYRPTKQKKGKKKV</sequence>
<feature type="region of interest" description="Disordered" evidence="1">
    <location>
        <begin position="271"/>
        <end position="292"/>
    </location>
</feature>
<evidence type="ECO:0008006" key="4">
    <source>
        <dbReference type="Google" id="ProtNLM"/>
    </source>
</evidence>
<evidence type="ECO:0000313" key="3">
    <source>
        <dbReference type="Proteomes" id="UP001151699"/>
    </source>
</evidence>